<evidence type="ECO:0000256" key="6">
    <source>
        <dbReference type="ARBA" id="ARBA00022840"/>
    </source>
</evidence>
<evidence type="ECO:0000256" key="8">
    <source>
        <dbReference type="PROSITE-ProRule" id="PRU00552"/>
    </source>
</evidence>
<gene>
    <name evidence="13" type="ORF">BV898_09760</name>
</gene>
<comment type="catalytic activity">
    <reaction evidence="7">
        <text>ATP + H2O = ADP + phosphate + H(+)</text>
        <dbReference type="Rhea" id="RHEA:13065"/>
        <dbReference type="ChEBI" id="CHEBI:15377"/>
        <dbReference type="ChEBI" id="CHEBI:15378"/>
        <dbReference type="ChEBI" id="CHEBI:30616"/>
        <dbReference type="ChEBI" id="CHEBI:43474"/>
        <dbReference type="ChEBI" id="CHEBI:456216"/>
        <dbReference type="EC" id="3.6.4.13"/>
    </reaction>
</comment>
<evidence type="ECO:0000256" key="2">
    <source>
        <dbReference type="ARBA" id="ARBA00022664"/>
    </source>
</evidence>
<dbReference type="GO" id="GO:0003676">
    <property type="term" value="F:nucleic acid binding"/>
    <property type="evidence" value="ECO:0007669"/>
    <property type="project" value="InterPro"/>
</dbReference>
<dbReference type="EC" id="3.6.4.13" evidence="1"/>
<keyword evidence="2" id="KW-0507">mRNA processing</keyword>
<dbReference type="Gene3D" id="3.40.50.300">
    <property type="entry name" value="P-loop containing nucleotide triphosphate hydrolases"/>
    <property type="match status" value="1"/>
</dbReference>
<dbReference type="CDD" id="cd17945">
    <property type="entry name" value="DEADc_DDX23"/>
    <property type="match status" value="1"/>
</dbReference>
<name>A0A1W0WLP7_HYPEX</name>
<dbReference type="InterPro" id="IPR011545">
    <property type="entry name" value="DEAD/DEAH_box_helicase_dom"/>
</dbReference>
<dbReference type="GO" id="GO:0006397">
    <property type="term" value="P:mRNA processing"/>
    <property type="evidence" value="ECO:0007669"/>
    <property type="project" value="UniProtKB-KW"/>
</dbReference>
<sequence length="610" mass="70212">MEGEVGVEKGSRRSADRTDRGRRERRGSAERSSSRRDGDRDRRHDDVPSSSGNKDRGGAEKRRRSRSPLERGDKDRGGKRSRDEGRSSGGKDDRKKKSDGKSAGSSSNGAVKPEEEEELVGGKAAVVAKVEPLSLEEILAKKKTEEEQQAKPKFLTKEERAAEAIRRRQEEVDAARARMQEQQQVRDKFEHEASKSHREDRRGRGRSSSRDRDRDRRERERERERDRQRRRDRDRDHSSSGSEVEREREPIRHRGDGDVDKTKEEQAIKERYLGVTQRRRRRQRRLNERKFVFDWDAGEDTSVDYNPLYKAKHQAQMYGRGHIGGIDIKSQKKNARFYTELIEKRRNDAEVEQEESHQEKIRQKEAKQRHDDRHWSEKLPDEMNERDWRIFREDYNIVIKGGRVPNPIRNWEEANIPSEIMEVIKKVGYTSPTPIQRAAIPIGLQNRDIIGVAETGSGKTAAFLIPLLVWITSLPKPRPEDKMDDDAEHQGPYAIIMAPTRELAQQIEEETVKFGAPLGIRTVAVIGGLSREDQGFKLRLGCEIVIATPGRLLDVLENSYLVLSQCTYVVLDEADRMIDMGFEGDVQKILEFMPVTTSSPTPKKPRTKSS</sequence>
<dbReference type="PROSITE" id="PS51192">
    <property type="entry name" value="HELICASE_ATP_BIND_1"/>
    <property type="match status" value="1"/>
</dbReference>
<feature type="compositionally biased region" description="Low complexity" evidence="10">
    <location>
        <begin position="101"/>
        <end position="111"/>
    </location>
</feature>
<feature type="region of interest" description="Disordered" evidence="10">
    <location>
        <begin position="1"/>
        <end position="123"/>
    </location>
</feature>
<dbReference type="InterPro" id="IPR014001">
    <property type="entry name" value="Helicase_ATP-bd"/>
</dbReference>
<dbReference type="PANTHER" id="PTHR47958">
    <property type="entry name" value="ATP-DEPENDENT RNA HELICASE DBP3"/>
    <property type="match status" value="1"/>
</dbReference>
<keyword evidence="6 9" id="KW-0067">ATP-binding</keyword>
<dbReference type="GO" id="GO:0016787">
    <property type="term" value="F:hydrolase activity"/>
    <property type="evidence" value="ECO:0007669"/>
    <property type="project" value="UniProtKB-KW"/>
</dbReference>
<evidence type="ECO:0000256" key="7">
    <source>
        <dbReference type="ARBA" id="ARBA00047984"/>
    </source>
</evidence>
<evidence type="ECO:0000256" key="3">
    <source>
        <dbReference type="ARBA" id="ARBA00022741"/>
    </source>
</evidence>
<dbReference type="GO" id="GO:0005524">
    <property type="term" value="F:ATP binding"/>
    <property type="evidence" value="ECO:0007669"/>
    <property type="project" value="UniProtKB-KW"/>
</dbReference>
<dbReference type="GO" id="GO:0003724">
    <property type="term" value="F:RNA helicase activity"/>
    <property type="evidence" value="ECO:0007669"/>
    <property type="project" value="UniProtKB-EC"/>
</dbReference>
<dbReference type="EMBL" id="MTYJ01000078">
    <property type="protein sequence ID" value="OQV16125.1"/>
    <property type="molecule type" value="Genomic_DNA"/>
</dbReference>
<reference evidence="14" key="1">
    <citation type="submission" date="2017-01" db="EMBL/GenBank/DDBJ databases">
        <title>Comparative genomics of anhydrobiosis in the tardigrade Hypsibius dujardini.</title>
        <authorList>
            <person name="Yoshida Y."/>
            <person name="Koutsovoulos G."/>
            <person name="Laetsch D."/>
            <person name="Stevens L."/>
            <person name="Kumar S."/>
            <person name="Horikawa D."/>
            <person name="Ishino K."/>
            <person name="Komine S."/>
            <person name="Tomita M."/>
            <person name="Blaxter M."/>
            <person name="Arakawa K."/>
        </authorList>
    </citation>
    <scope>NUCLEOTIDE SEQUENCE [LARGE SCALE GENOMIC DNA]</scope>
    <source>
        <strain evidence="14">Z151</strain>
    </source>
</reference>
<protein>
    <recommendedName>
        <fullName evidence="1">RNA helicase</fullName>
        <ecNumber evidence="1">3.6.4.13</ecNumber>
    </recommendedName>
</protein>
<feature type="domain" description="Helicase ATP-binding" evidence="11">
    <location>
        <begin position="440"/>
        <end position="610"/>
    </location>
</feature>
<evidence type="ECO:0000259" key="12">
    <source>
        <dbReference type="PROSITE" id="PS51195"/>
    </source>
</evidence>
<keyword evidence="4 9" id="KW-0378">Hydrolase</keyword>
<dbReference type="InterPro" id="IPR057479">
    <property type="entry name" value="PRP28/DDX23-like_helical"/>
</dbReference>
<keyword evidence="14" id="KW-1185">Reference proteome</keyword>
<dbReference type="Pfam" id="PF25430">
    <property type="entry name" value="DDX23"/>
    <property type="match status" value="1"/>
</dbReference>
<comment type="similarity">
    <text evidence="9">Belongs to the DEAD box helicase family.</text>
</comment>
<dbReference type="InterPro" id="IPR014014">
    <property type="entry name" value="RNA_helicase_DEAD_Q_motif"/>
</dbReference>
<evidence type="ECO:0000313" key="13">
    <source>
        <dbReference type="EMBL" id="OQV16125.1"/>
    </source>
</evidence>
<evidence type="ECO:0000256" key="4">
    <source>
        <dbReference type="ARBA" id="ARBA00022801"/>
    </source>
</evidence>
<feature type="domain" description="DEAD-box RNA helicase Q" evidence="12">
    <location>
        <begin position="409"/>
        <end position="437"/>
    </location>
</feature>
<dbReference type="InterPro" id="IPR027417">
    <property type="entry name" value="P-loop_NTPase"/>
</dbReference>
<keyword evidence="5 9" id="KW-0347">Helicase</keyword>
<feature type="compositionally biased region" description="Basic and acidic residues" evidence="10">
    <location>
        <begin position="1"/>
        <end position="60"/>
    </location>
</feature>
<proteinExistence type="inferred from homology"/>
<dbReference type="SMART" id="SM00487">
    <property type="entry name" value="DEXDc"/>
    <property type="match status" value="1"/>
</dbReference>
<evidence type="ECO:0000256" key="1">
    <source>
        <dbReference type="ARBA" id="ARBA00012552"/>
    </source>
</evidence>
<dbReference type="InterPro" id="IPR000629">
    <property type="entry name" value="RNA-helicase_DEAD-box_CS"/>
</dbReference>
<keyword evidence="3 9" id="KW-0547">Nucleotide-binding</keyword>
<comment type="caution">
    <text evidence="13">The sequence shown here is derived from an EMBL/GenBank/DDBJ whole genome shotgun (WGS) entry which is preliminary data.</text>
</comment>
<feature type="compositionally biased region" description="Basic and acidic residues" evidence="10">
    <location>
        <begin position="67"/>
        <end position="100"/>
    </location>
</feature>
<accession>A0A1W0WLP7</accession>
<dbReference type="PROSITE" id="PS00039">
    <property type="entry name" value="DEAD_ATP_HELICASE"/>
    <property type="match status" value="1"/>
</dbReference>
<dbReference type="SUPFAM" id="SSF52540">
    <property type="entry name" value="P-loop containing nucleoside triphosphate hydrolases"/>
    <property type="match status" value="1"/>
</dbReference>
<evidence type="ECO:0000313" key="14">
    <source>
        <dbReference type="Proteomes" id="UP000192578"/>
    </source>
</evidence>
<dbReference type="Proteomes" id="UP000192578">
    <property type="component" value="Unassembled WGS sequence"/>
</dbReference>
<feature type="region of interest" description="Disordered" evidence="10">
    <location>
        <begin position="139"/>
        <end position="265"/>
    </location>
</feature>
<dbReference type="Pfam" id="PF00270">
    <property type="entry name" value="DEAD"/>
    <property type="match status" value="1"/>
</dbReference>
<evidence type="ECO:0000259" key="11">
    <source>
        <dbReference type="PROSITE" id="PS51192"/>
    </source>
</evidence>
<feature type="short sequence motif" description="Q motif" evidence="8">
    <location>
        <begin position="409"/>
        <end position="437"/>
    </location>
</feature>
<evidence type="ECO:0000256" key="10">
    <source>
        <dbReference type="SAM" id="MobiDB-lite"/>
    </source>
</evidence>
<evidence type="ECO:0000256" key="5">
    <source>
        <dbReference type="ARBA" id="ARBA00022806"/>
    </source>
</evidence>
<organism evidence="13 14">
    <name type="scientific">Hypsibius exemplaris</name>
    <name type="common">Freshwater tardigrade</name>
    <dbReference type="NCBI Taxonomy" id="2072580"/>
    <lineage>
        <taxon>Eukaryota</taxon>
        <taxon>Metazoa</taxon>
        <taxon>Ecdysozoa</taxon>
        <taxon>Tardigrada</taxon>
        <taxon>Eutardigrada</taxon>
        <taxon>Parachela</taxon>
        <taxon>Hypsibioidea</taxon>
        <taxon>Hypsibiidae</taxon>
        <taxon>Hypsibius</taxon>
    </lineage>
</organism>
<dbReference type="PROSITE" id="PS51195">
    <property type="entry name" value="Q_MOTIF"/>
    <property type="match status" value="1"/>
</dbReference>
<dbReference type="OrthoDB" id="196131at2759"/>
<evidence type="ECO:0000256" key="9">
    <source>
        <dbReference type="RuleBase" id="RU000492"/>
    </source>
</evidence>
<dbReference type="AlphaFoldDB" id="A0A1W0WLP7"/>
<feature type="region of interest" description="Disordered" evidence="10">
    <location>
        <begin position="346"/>
        <end position="374"/>
    </location>
</feature>